<dbReference type="InterPro" id="IPR050351">
    <property type="entry name" value="BphY/WalK/GraS-like"/>
</dbReference>
<dbReference type="AlphaFoldDB" id="A0A0E3ZFA1"/>
<keyword evidence="4" id="KW-0547">Nucleotide-binding</keyword>
<dbReference type="GO" id="GO:0005524">
    <property type="term" value="F:ATP binding"/>
    <property type="evidence" value="ECO:0007669"/>
    <property type="project" value="UniProtKB-KW"/>
</dbReference>
<evidence type="ECO:0000256" key="5">
    <source>
        <dbReference type="ARBA" id="ARBA00022777"/>
    </source>
</evidence>
<evidence type="ECO:0000256" key="6">
    <source>
        <dbReference type="ARBA" id="ARBA00022840"/>
    </source>
</evidence>
<dbReference type="InterPro" id="IPR004358">
    <property type="entry name" value="Sig_transdc_His_kin-like_C"/>
</dbReference>
<evidence type="ECO:0000256" key="4">
    <source>
        <dbReference type="ARBA" id="ARBA00022741"/>
    </source>
</evidence>
<evidence type="ECO:0000259" key="8">
    <source>
        <dbReference type="PROSITE" id="PS50109"/>
    </source>
</evidence>
<dbReference type="PANTHER" id="PTHR42878:SF7">
    <property type="entry name" value="SENSOR HISTIDINE KINASE GLRK"/>
    <property type="match status" value="1"/>
</dbReference>
<evidence type="ECO:0000313" key="10">
    <source>
        <dbReference type="Proteomes" id="UP000033109"/>
    </source>
</evidence>
<keyword evidence="5 9" id="KW-0418">Kinase</keyword>
<feature type="domain" description="Histidine kinase" evidence="8">
    <location>
        <begin position="233"/>
        <end position="450"/>
    </location>
</feature>
<dbReference type="PATRIC" id="fig|400092.3.peg.3328"/>
<evidence type="ECO:0000256" key="1">
    <source>
        <dbReference type="ARBA" id="ARBA00000085"/>
    </source>
</evidence>
<dbReference type="CDD" id="cd00075">
    <property type="entry name" value="HATPase"/>
    <property type="match status" value="1"/>
</dbReference>
<reference evidence="9 10" key="1">
    <citation type="journal article" date="2015" name="Sci. Rep.">
        <title>Unraveling adaptation of Pontibacter korlensis to radiation and infertility in desert through complete genome and comparative transcriptomic analysis.</title>
        <authorList>
            <person name="Dai J."/>
            <person name="Dai W."/>
            <person name="Qiu C."/>
            <person name="Yang Z."/>
            <person name="Zhang Y."/>
            <person name="Zhou M."/>
            <person name="Zhang L."/>
            <person name="Fang C."/>
            <person name="Gao Q."/>
            <person name="Yang Q."/>
            <person name="Li X."/>
            <person name="Wang Z."/>
            <person name="Wang Z."/>
            <person name="Jia Z."/>
            <person name="Chen X."/>
        </authorList>
    </citation>
    <scope>NUCLEOTIDE SEQUENCE [LARGE SCALE GENOMIC DNA]</scope>
    <source>
        <strain evidence="9 10">X14-1T</strain>
    </source>
</reference>
<dbReference type="OrthoDB" id="1931120at2"/>
<dbReference type="PANTHER" id="PTHR42878">
    <property type="entry name" value="TWO-COMPONENT HISTIDINE KINASE"/>
    <property type="match status" value="1"/>
</dbReference>
<dbReference type="PROSITE" id="PS50109">
    <property type="entry name" value="HIS_KIN"/>
    <property type="match status" value="1"/>
</dbReference>
<dbReference type="GO" id="GO:0004673">
    <property type="term" value="F:protein histidine kinase activity"/>
    <property type="evidence" value="ECO:0007669"/>
    <property type="project" value="UniProtKB-EC"/>
</dbReference>
<dbReference type="GO" id="GO:0000156">
    <property type="term" value="F:phosphorelay response regulator activity"/>
    <property type="evidence" value="ECO:0007669"/>
    <property type="project" value="TreeGrafter"/>
</dbReference>
<dbReference type="EC" id="2.7.13.3" evidence="2"/>
<evidence type="ECO:0000256" key="2">
    <source>
        <dbReference type="ARBA" id="ARBA00012438"/>
    </source>
</evidence>
<keyword evidence="10" id="KW-1185">Reference proteome</keyword>
<accession>A0A0E3ZFA1</accession>
<dbReference type="InterPro" id="IPR036890">
    <property type="entry name" value="HATPase_C_sf"/>
</dbReference>
<keyword evidence="7" id="KW-0902">Two-component regulatory system</keyword>
<evidence type="ECO:0000256" key="3">
    <source>
        <dbReference type="ARBA" id="ARBA00022679"/>
    </source>
</evidence>
<dbReference type="PRINTS" id="PR00344">
    <property type="entry name" value="BCTRLSENSOR"/>
</dbReference>
<dbReference type="Gene3D" id="3.30.565.10">
    <property type="entry name" value="Histidine kinase-like ATPase, C-terminal domain"/>
    <property type="match status" value="1"/>
</dbReference>
<dbReference type="InterPro" id="IPR003594">
    <property type="entry name" value="HATPase_dom"/>
</dbReference>
<evidence type="ECO:0000256" key="7">
    <source>
        <dbReference type="ARBA" id="ARBA00023012"/>
    </source>
</evidence>
<gene>
    <name evidence="9" type="ORF">PKOR_15260</name>
</gene>
<dbReference type="GO" id="GO:0007234">
    <property type="term" value="P:osmosensory signaling via phosphorelay pathway"/>
    <property type="evidence" value="ECO:0007669"/>
    <property type="project" value="TreeGrafter"/>
</dbReference>
<comment type="catalytic activity">
    <reaction evidence="1">
        <text>ATP + protein L-histidine = ADP + protein N-phospho-L-histidine.</text>
        <dbReference type="EC" id="2.7.13.3"/>
    </reaction>
</comment>
<dbReference type="InterPro" id="IPR005467">
    <property type="entry name" value="His_kinase_dom"/>
</dbReference>
<keyword evidence="3" id="KW-0808">Transferase</keyword>
<organism evidence="9 10">
    <name type="scientific">Pontibacter korlensis</name>
    <dbReference type="NCBI Taxonomy" id="400092"/>
    <lineage>
        <taxon>Bacteria</taxon>
        <taxon>Pseudomonadati</taxon>
        <taxon>Bacteroidota</taxon>
        <taxon>Cytophagia</taxon>
        <taxon>Cytophagales</taxon>
        <taxon>Hymenobacteraceae</taxon>
        <taxon>Pontibacter</taxon>
    </lineage>
</organism>
<sequence>MDFKRMEWRLLLRVGLLLFTLSTPALVIIQGWAELLVFLVPIILYLVVDLIRFLRQAQEELNQFIESVHYRDFSRFFNERTASAELLSLRRGFNEINTTIKSINREKEIEHQHMQKILELVNTGIITFNQDSGDVLMMNEALKQLLHVPFMKSIHALQKRDRELYTEVLELQPGSTKIATAHTTHFEKSTFKVFLSATAFQSDGQKYKLVAFQNVSEALDETESKAWEKLLNVMTHEIMNSVAPISSLASTLKERLHESINHGATPEDMEDLEVGISTIKRRSDGLLKFAATYRNLSKITKLNLESVYIKDIFANLHRLMQPTLAQKNITLDITLKDPHLSLQADTNLLDQALINLLVNAIEAVKERPDPTIVLSAYIATDGKKVIKVTDNGIGMPKEIQEKIYIPFFSTRKQGSGIGLSLCKQIVMLHGGTIQVQSEEGVGTAFLLRFS</sequence>
<dbReference type="Pfam" id="PF02518">
    <property type="entry name" value="HATPase_c"/>
    <property type="match status" value="1"/>
</dbReference>
<evidence type="ECO:0000313" key="9">
    <source>
        <dbReference type="EMBL" id="AKD04200.1"/>
    </source>
</evidence>
<dbReference type="GO" id="GO:0030295">
    <property type="term" value="F:protein kinase activator activity"/>
    <property type="evidence" value="ECO:0007669"/>
    <property type="project" value="TreeGrafter"/>
</dbReference>
<dbReference type="RefSeq" id="WP_046311856.1">
    <property type="nucleotide sequence ID" value="NZ_CBCSCY010000014.1"/>
</dbReference>
<keyword evidence="6" id="KW-0067">ATP-binding</keyword>
<dbReference type="SUPFAM" id="SSF55874">
    <property type="entry name" value="ATPase domain of HSP90 chaperone/DNA topoisomerase II/histidine kinase"/>
    <property type="match status" value="1"/>
</dbReference>
<dbReference type="Proteomes" id="UP000033109">
    <property type="component" value="Chromosome"/>
</dbReference>
<dbReference type="KEGG" id="pko:PKOR_15260"/>
<protein>
    <recommendedName>
        <fullName evidence="2">histidine kinase</fullName>
        <ecNumber evidence="2">2.7.13.3</ecNumber>
    </recommendedName>
</protein>
<name>A0A0E3ZFA1_9BACT</name>
<dbReference type="EMBL" id="CP009621">
    <property type="protein sequence ID" value="AKD04200.1"/>
    <property type="molecule type" value="Genomic_DNA"/>
</dbReference>
<proteinExistence type="predicted"/>
<dbReference type="SMART" id="SM00387">
    <property type="entry name" value="HATPase_c"/>
    <property type="match status" value="1"/>
</dbReference>
<dbReference type="STRING" id="400092.PKOR_15260"/>
<dbReference type="HOGENOM" id="CLU_000445_114_4_10"/>